<accession>E6VYA3</accession>
<reference evidence="1 2" key="2">
    <citation type="journal article" date="2014" name="Genome Announc.">
        <title>Complete Genome Sequence of the Subsurface, Mesophilic Sulfate-Reducing Bacterium Desulfovibrio aespoeensis Aspo-2.</title>
        <authorList>
            <person name="Pedersen K."/>
            <person name="Bengtsson A."/>
            <person name="Edlund J."/>
            <person name="Rabe L."/>
            <person name="Hazen T."/>
            <person name="Chakraborty R."/>
            <person name="Goodwin L."/>
            <person name="Shapiro N."/>
        </authorList>
    </citation>
    <scope>NUCLEOTIDE SEQUENCE [LARGE SCALE GENOMIC DNA]</scope>
    <source>
        <strain evidence="2">ATCC 700646 / DSM 10631 / Aspo-2</strain>
    </source>
</reference>
<proteinExistence type="predicted"/>
<sequence precursor="true">MHEAQSAWRFLAVMVWAAFSPLMAPLMAADWAQAQDAEHDYSMDFAIPEPEGSRFEVWGQAELRAVGRVINDTSAIYRQRYYDDPQEDTAADFLVRVKPELSFHYNDFSAYARPRADVAWSQLPLTQTDYDDPSVTLFKKDKHWAGEVLAEEAFVTWRPAPAFTLESGKKVLKWGKGYAWNPVAFASRAKDVDDPDQTREGYVMAYADAIASFDGPLKTVAFTPVVLPVTGSVNQGLADDSSLVYGTKAYLLLFDVDIDMLVMAGDNYDTRAGVDFAANLMENLAIHGEFSTRFDFEKTTMDRAGNIGKRRQDALSFLLGLRYLTENDTTYLAEYYHNGEGYSHEELSDYYAAIDAGYADFTGGAGDSLLKKTRQVSNKYNKSSSGQDYLYFRVSQKEPFGILYLTPTLTTILNLGDGSFTLNPEATYMLTPALEIRPRLIIPVGGAGSEYGEKLNSLRGEMRLTWYF</sequence>
<evidence type="ECO:0000313" key="1">
    <source>
        <dbReference type="EMBL" id="ADU61561.1"/>
    </source>
</evidence>
<protein>
    <submittedName>
        <fullName evidence="1">Uncharacterized protein</fullName>
    </submittedName>
</protein>
<reference evidence="2" key="1">
    <citation type="submission" date="2010-12" db="EMBL/GenBank/DDBJ databases">
        <title>Complete sequence of Desulfovibrio aespoeensis Aspo-2.</title>
        <authorList>
            <consortium name="US DOE Joint Genome Institute"/>
            <person name="Lucas S."/>
            <person name="Copeland A."/>
            <person name="Lapidus A."/>
            <person name="Cheng J.-F."/>
            <person name="Goodwin L."/>
            <person name="Pitluck S."/>
            <person name="Chertkov O."/>
            <person name="Misra M."/>
            <person name="Detter J.C."/>
            <person name="Han C."/>
            <person name="Tapia R."/>
            <person name="Land M."/>
            <person name="Hauser L."/>
            <person name="Kyrpides N."/>
            <person name="Ivanova N."/>
            <person name="Ovchinnikova G."/>
            <person name="Pedersen K."/>
            <person name="Jagevall S."/>
            <person name="Hazen T."/>
            <person name="Woyke T."/>
        </authorList>
    </citation>
    <scope>NUCLEOTIDE SEQUENCE [LARGE SCALE GENOMIC DNA]</scope>
    <source>
        <strain evidence="2">ATCC 700646 / DSM 10631 / Aspo-2</strain>
    </source>
</reference>
<gene>
    <name evidence="1" type="ordered locus">Daes_0541</name>
</gene>
<dbReference type="RefSeq" id="WP_013513497.1">
    <property type="nucleotide sequence ID" value="NC_014844.1"/>
</dbReference>
<evidence type="ECO:0000313" key="2">
    <source>
        <dbReference type="Proteomes" id="UP000002191"/>
    </source>
</evidence>
<dbReference type="STRING" id="643562.Daes_0541"/>
<dbReference type="AlphaFoldDB" id="E6VYA3"/>
<dbReference type="KEGG" id="das:Daes_0541"/>
<dbReference type="eggNOG" id="ENOG502Z8X3">
    <property type="taxonomic scope" value="Bacteria"/>
</dbReference>
<dbReference type="Proteomes" id="UP000002191">
    <property type="component" value="Chromosome"/>
</dbReference>
<name>E6VYA3_PSEA9</name>
<organism evidence="1 2">
    <name type="scientific">Pseudodesulfovibrio aespoeensis (strain ATCC 700646 / DSM 10631 / Aspo-2)</name>
    <name type="common">Desulfovibrio aespoeensis</name>
    <dbReference type="NCBI Taxonomy" id="643562"/>
    <lineage>
        <taxon>Bacteria</taxon>
        <taxon>Pseudomonadati</taxon>
        <taxon>Thermodesulfobacteriota</taxon>
        <taxon>Desulfovibrionia</taxon>
        <taxon>Desulfovibrionales</taxon>
        <taxon>Desulfovibrionaceae</taxon>
    </lineage>
</organism>
<dbReference type="HOGENOM" id="CLU_642155_0_0_7"/>
<dbReference type="EMBL" id="CP002431">
    <property type="protein sequence ID" value="ADU61561.1"/>
    <property type="molecule type" value="Genomic_DNA"/>
</dbReference>
<keyword evidence="2" id="KW-1185">Reference proteome</keyword>